<accession>A0A1V2UCH9</accession>
<feature type="compositionally biased region" description="Basic and acidic residues" evidence="2">
    <location>
        <begin position="1249"/>
        <end position="1266"/>
    </location>
</feature>
<proteinExistence type="predicted"/>
<dbReference type="Proteomes" id="UP000189299">
    <property type="component" value="Unassembled WGS sequence"/>
</dbReference>
<feature type="compositionally biased region" description="Polar residues" evidence="2">
    <location>
        <begin position="1172"/>
        <end position="1184"/>
    </location>
</feature>
<evidence type="ECO:0000259" key="3">
    <source>
        <dbReference type="Pfam" id="PF18796"/>
    </source>
</evidence>
<evidence type="ECO:0000256" key="1">
    <source>
        <dbReference type="SAM" id="Coils"/>
    </source>
</evidence>
<evidence type="ECO:0000313" key="5">
    <source>
        <dbReference type="Proteomes" id="UP000189299"/>
    </source>
</evidence>
<dbReference type="RefSeq" id="WP_077152004.1">
    <property type="nucleotide sequence ID" value="NZ_CABMMO010000017.1"/>
</dbReference>
<dbReference type="OrthoDB" id="9803716at2"/>
<feature type="region of interest" description="Disordered" evidence="2">
    <location>
        <begin position="946"/>
        <end position="977"/>
    </location>
</feature>
<dbReference type="Pfam" id="PF18796">
    <property type="entry name" value="LPD1"/>
    <property type="match status" value="1"/>
</dbReference>
<evidence type="ECO:0000313" key="4">
    <source>
        <dbReference type="EMBL" id="ONN40958.1"/>
    </source>
</evidence>
<protein>
    <recommendedName>
        <fullName evidence="3">Large polyvalent protein-associated domain-containing protein</fullName>
    </recommendedName>
</protein>
<feature type="compositionally biased region" description="Basic and acidic residues" evidence="2">
    <location>
        <begin position="1154"/>
        <end position="1171"/>
    </location>
</feature>
<gene>
    <name evidence="4" type="ORF">BTN92_13995</name>
</gene>
<feature type="compositionally biased region" description="Low complexity" evidence="2">
    <location>
        <begin position="965"/>
        <end position="977"/>
    </location>
</feature>
<comment type="caution">
    <text evidence="4">The sequence shown here is derived from an EMBL/GenBank/DDBJ whole genome shotgun (WGS) entry which is preliminary data.</text>
</comment>
<dbReference type="GO" id="GO:0008237">
    <property type="term" value="F:metallopeptidase activity"/>
    <property type="evidence" value="ECO:0007669"/>
    <property type="project" value="InterPro"/>
</dbReference>
<feature type="compositionally biased region" description="Basic and acidic residues" evidence="2">
    <location>
        <begin position="1185"/>
        <end position="1218"/>
    </location>
</feature>
<dbReference type="InterPro" id="IPR041047">
    <property type="entry name" value="LPD1"/>
</dbReference>
<evidence type="ECO:0000256" key="2">
    <source>
        <dbReference type="SAM" id="MobiDB-lite"/>
    </source>
</evidence>
<dbReference type="InterPro" id="IPR024079">
    <property type="entry name" value="MetalloPept_cat_dom_sf"/>
</dbReference>
<feature type="coiled-coil region" evidence="1">
    <location>
        <begin position="826"/>
        <end position="853"/>
    </location>
</feature>
<reference evidence="4 5" key="1">
    <citation type="submission" date="2016-12" db="EMBL/GenBank/DDBJ databases">
        <authorList>
            <person name="Song W.-J."/>
            <person name="Kurnit D.M."/>
        </authorList>
    </citation>
    <scope>NUCLEOTIDE SEQUENCE [LARGE SCALE GENOMIC DNA]</scope>
    <source>
        <strain evidence="4 5">CGB1038-1_S1</strain>
    </source>
</reference>
<feature type="region of interest" description="Disordered" evidence="2">
    <location>
        <begin position="1138"/>
        <end position="1297"/>
    </location>
</feature>
<sequence length="1366" mass="156769">MENQLTSLLKKKYGTTTSSPLVFTEKDTLYTAFRKLADNIYKNGTWTQEDELRAVDTFIRNRDGYPVGKEDATFYDWNGQPWSTEVKVRPIDVVESSFLRSEAEGKKIYSATAIRRKINGSEEHVKNVDVLLDPKNRSGTKHGEFYYFSSKSSKDPSYYALGNMNRAIGYDKLQRDILKEFDDTVQEFKFDRRDLERLLERLSIASYTGKKNAHLFRKNPHGELTNTFLTTLPRDEREKYLDNPSKMKSMLENNEVQGEERQWLEEQVAGNWGDLSNDPTNPVKVNLDKSPYLLKEGNRTTYLYPKTIQNARKQNQLISFVEEYIQSTYDIFLQREYEKDIDKQTRASAWQTKKNINKDTRKIMESTSLNKYFQFVEIDNDVDLTLFSQFEKEMERMHDILPKTGDKLPELRLRKLGNHKALGLYVPNKNTIAIDFRDTNDEIGGVGIQSFVHEYGHALDYGTDNGRLLSMRDDFKPIVKRYRENLSLNGKGSYVAEKAGYYTAPTEVFARAFELYMNEAGLNSIFLKSKETYATKIEYALFDQNMRDKLTTFFDRAFPNLKTAVLESNKEQIDVEQGTRFDQELLKTQVDTKIESIKSVKFIHENEELNVGDALETCELSLIDQASAIQKQEEAIHLYMNAIPQTDTMEQITAILKDSLEEMKEQSDETLFLFDGSEFADYSTDLNEMLTMITERAVFNDVYGNSLQEVLLEVKGQAEQAHQNISAHAQALIDSKAVTPGEKNPTLYFVKGLNTVALELQETGDFLPSEKYKPQTETEKEVIGALLRKNEVGDIKVRRNHNNKIGNQPVERIQGVNNMAEVQVLEERKSKKYIELDNKIETLKKERIDFRDQSNWEKVSETDWELRKLNLAVETLDKNTIEPISSEIAEFEIDIAGLESIDRSNVNLEQSNSILERINRSKGYIEELKEMKDDYSNFYQQGLEEEIKSSPQDSNSLPKEEQQEQDQSSSIVSSNEQLQPSNHSFIQEINVSFDETKQEVDAFLKQVGYKGEQFGSMADIENILATHLKQVETIVKQSIEAVDSLSVPTENQIKEETTKVKRTIGQILSDFKENLKQYVRTQKNNTVYQVTNTMDDIRLGLKNSFNRKLLSINDLLKQFTNTIDQKFVIEEKRNQAPLAEKTKEVQENDSQEAAQKEQEKVSEGPIAHEEQSPTVEPETQPNINTEEKRDQAPLAEKMQEVQEKDSQEPTQKEQEKVSESSVVSENQAPAAAPETQHTINTAESVSDQNKQHSEEPTRQNEPKLSDEGNAPVMAEEAEQSTAESTVTEAEKNQADKKMNNIELQQLKRIEDLSNQLGLKASEKQTETIKDLTQTQKSELIRSMEVAVEEKNKSVSVKETETELEVG</sequence>
<feature type="compositionally biased region" description="Basic and acidic residues" evidence="2">
    <location>
        <begin position="1288"/>
        <end position="1297"/>
    </location>
</feature>
<dbReference type="EMBL" id="MSTR01000017">
    <property type="protein sequence ID" value="ONN40958.1"/>
    <property type="molecule type" value="Genomic_DNA"/>
</dbReference>
<feature type="domain" description="Large polyvalent protein-associated" evidence="3">
    <location>
        <begin position="497"/>
        <end position="564"/>
    </location>
</feature>
<dbReference type="Gene3D" id="3.40.390.10">
    <property type="entry name" value="Collagenase (Catalytic Domain)"/>
    <property type="match status" value="1"/>
</dbReference>
<name>A0A1V2UCH9_ENTMU</name>
<keyword evidence="1" id="KW-0175">Coiled coil</keyword>
<feature type="compositionally biased region" description="Polar residues" evidence="2">
    <location>
        <begin position="1235"/>
        <end position="1248"/>
    </location>
</feature>
<organism evidence="4 5">
    <name type="scientific">Enterococcus mundtii</name>
    <dbReference type="NCBI Taxonomy" id="53346"/>
    <lineage>
        <taxon>Bacteria</taxon>
        <taxon>Bacillati</taxon>
        <taxon>Bacillota</taxon>
        <taxon>Bacilli</taxon>
        <taxon>Lactobacillales</taxon>
        <taxon>Enterococcaceae</taxon>
        <taxon>Enterococcus</taxon>
    </lineage>
</organism>